<evidence type="ECO:0000256" key="4">
    <source>
        <dbReference type="ARBA" id="ARBA00022792"/>
    </source>
</evidence>
<dbReference type="Proteomes" id="UP000541558">
    <property type="component" value="Unassembled WGS sequence"/>
</dbReference>
<keyword evidence="7" id="KW-0812">Transmembrane</keyword>
<comment type="similarity">
    <text evidence="3">Belongs to the cytochrome c oxidase VIIc family.</text>
</comment>
<evidence type="ECO:0000313" key="9">
    <source>
        <dbReference type="Proteomes" id="UP000541558"/>
    </source>
</evidence>
<organism evidence="8 9">
    <name type="scientific">Ephemerocybe angulata</name>
    <dbReference type="NCBI Taxonomy" id="980116"/>
    <lineage>
        <taxon>Eukaryota</taxon>
        <taxon>Fungi</taxon>
        <taxon>Dikarya</taxon>
        <taxon>Basidiomycota</taxon>
        <taxon>Agaricomycotina</taxon>
        <taxon>Agaricomycetes</taxon>
        <taxon>Agaricomycetidae</taxon>
        <taxon>Agaricales</taxon>
        <taxon>Agaricineae</taxon>
        <taxon>Psathyrellaceae</taxon>
        <taxon>Ephemerocybe</taxon>
    </lineage>
</organism>
<evidence type="ECO:0008006" key="10">
    <source>
        <dbReference type="Google" id="ProtNLM"/>
    </source>
</evidence>
<keyword evidence="9" id="KW-1185">Reference proteome</keyword>
<evidence type="ECO:0000256" key="6">
    <source>
        <dbReference type="ARBA" id="ARBA00023136"/>
    </source>
</evidence>
<evidence type="ECO:0000313" key="8">
    <source>
        <dbReference type="EMBL" id="KAF5317598.1"/>
    </source>
</evidence>
<evidence type="ECO:0000256" key="3">
    <source>
        <dbReference type="ARBA" id="ARBA00010514"/>
    </source>
</evidence>
<name>A0A8H5B6U8_9AGAR</name>
<dbReference type="UniPathway" id="UPA00705"/>
<keyword evidence="7" id="KW-1133">Transmembrane helix</keyword>
<dbReference type="GO" id="GO:0005743">
    <property type="term" value="C:mitochondrial inner membrane"/>
    <property type="evidence" value="ECO:0007669"/>
    <property type="project" value="UniProtKB-SubCell"/>
</dbReference>
<dbReference type="Pfam" id="PF02935">
    <property type="entry name" value="COX7C"/>
    <property type="match status" value="1"/>
</dbReference>
<protein>
    <recommendedName>
        <fullName evidence="10">Cytochrome c oxidase polypeptide VIIc</fullName>
    </recommendedName>
</protein>
<sequence length="108" mass="11368">MMASRAGGIARFAPTAYFSTEPPSSRPSAQIPMALTVLARSAARQGVRTFRTSAVARSAGHDYHHLPFAWPGDKKVAFGTKVGVFLAVGFAIPFVASVYQLKKSAGAA</sequence>
<dbReference type="EMBL" id="JAACJK010000206">
    <property type="protein sequence ID" value="KAF5317598.1"/>
    <property type="molecule type" value="Genomic_DNA"/>
</dbReference>
<gene>
    <name evidence="8" type="ORF">D9611_014874</name>
</gene>
<evidence type="ECO:0000256" key="7">
    <source>
        <dbReference type="SAM" id="Phobius"/>
    </source>
</evidence>
<dbReference type="AlphaFoldDB" id="A0A8H5B6U8"/>
<reference evidence="8 9" key="1">
    <citation type="journal article" date="2020" name="ISME J.">
        <title>Uncovering the hidden diversity of litter-decomposition mechanisms in mushroom-forming fungi.</title>
        <authorList>
            <person name="Floudas D."/>
            <person name="Bentzer J."/>
            <person name="Ahren D."/>
            <person name="Johansson T."/>
            <person name="Persson P."/>
            <person name="Tunlid A."/>
        </authorList>
    </citation>
    <scope>NUCLEOTIDE SEQUENCE [LARGE SCALE GENOMIC DNA]</scope>
    <source>
        <strain evidence="8 9">CBS 175.51</strain>
    </source>
</reference>
<accession>A0A8H5B6U8</accession>
<keyword evidence="6 7" id="KW-0472">Membrane</keyword>
<keyword evidence="5" id="KW-0496">Mitochondrion</keyword>
<comment type="subcellular location">
    <subcellularLocation>
        <location evidence="1">Mitochondrion inner membrane</location>
        <topology evidence="1">Single-pass membrane protein</topology>
    </subcellularLocation>
</comment>
<evidence type="ECO:0000256" key="5">
    <source>
        <dbReference type="ARBA" id="ARBA00023128"/>
    </source>
</evidence>
<proteinExistence type="inferred from homology"/>
<comment type="pathway">
    <text evidence="2">Energy metabolism; oxidative phosphorylation.</text>
</comment>
<dbReference type="GO" id="GO:0045277">
    <property type="term" value="C:respiratory chain complex IV"/>
    <property type="evidence" value="ECO:0007669"/>
    <property type="project" value="InterPro"/>
</dbReference>
<dbReference type="InterPro" id="IPR004202">
    <property type="entry name" value="COX7C/Cox8"/>
</dbReference>
<feature type="transmembrane region" description="Helical" evidence="7">
    <location>
        <begin position="82"/>
        <end position="101"/>
    </location>
</feature>
<dbReference type="InterPro" id="IPR036636">
    <property type="entry name" value="COX7C/Cox8_sf"/>
</dbReference>
<dbReference type="Gene3D" id="4.10.49.10">
    <property type="entry name" value="Cytochrome c oxidase subunit VIIc"/>
    <property type="match status" value="1"/>
</dbReference>
<comment type="caution">
    <text evidence="8">The sequence shown here is derived from an EMBL/GenBank/DDBJ whole genome shotgun (WGS) entry which is preliminary data.</text>
</comment>
<keyword evidence="4" id="KW-0999">Mitochondrion inner membrane</keyword>
<evidence type="ECO:0000256" key="1">
    <source>
        <dbReference type="ARBA" id="ARBA00004434"/>
    </source>
</evidence>
<dbReference type="OrthoDB" id="9974841at2759"/>
<dbReference type="GO" id="GO:0006123">
    <property type="term" value="P:mitochondrial electron transport, cytochrome c to oxygen"/>
    <property type="evidence" value="ECO:0007669"/>
    <property type="project" value="InterPro"/>
</dbReference>
<evidence type="ECO:0000256" key="2">
    <source>
        <dbReference type="ARBA" id="ARBA00004673"/>
    </source>
</evidence>